<proteinExistence type="predicted"/>
<gene>
    <name evidence="2" type="ORF">H9853_02140</name>
</gene>
<keyword evidence="1" id="KW-0732">Signal</keyword>
<accession>A0A9D2AXR2</accession>
<sequence length="286" mass="32593">MKKLLLITVGSLMAFSAWSQEAEAETDSIPTGPWHSEGNFAFIANQSSYSNWQAGGDNNFSGSINVNYDLNYSKDDWTWDNKFQINYGLTKIKSEKAQKTDDRIEINSLLGKQARGLWYYSGFVNFKSQLANGYDPSDKDVKNSHFFSPAYLQFGPGMLWKKSDNFKVNIAPATARFIFVHGHFTENGESFGVEQGETSRFEFGASLSALYKFDIMENVSAENKLNLYSNYLEKPENVDIDYELNVVMQINRFLSTNIAFQTIYDDNAYKGFQIRQMVGLGLNYKF</sequence>
<reference evidence="2" key="2">
    <citation type="submission" date="2021-04" db="EMBL/GenBank/DDBJ databases">
        <authorList>
            <person name="Gilroy R."/>
        </authorList>
    </citation>
    <scope>NUCLEOTIDE SEQUENCE</scope>
    <source>
        <strain evidence="2">1719</strain>
    </source>
</reference>
<organism evidence="2 3">
    <name type="scientific">Candidatus Sphingobacterium stercoripullorum</name>
    <dbReference type="NCBI Taxonomy" id="2838759"/>
    <lineage>
        <taxon>Bacteria</taxon>
        <taxon>Pseudomonadati</taxon>
        <taxon>Bacteroidota</taxon>
        <taxon>Sphingobacteriia</taxon>
        <taxon>Sphingobacteriales</taxon>
        <taxon>Sphingobacteriaceae</taxon>
        <taxon>Sphingobacterium</taxon>
    </lineage>
</organism>
<evidence type="ECO:0000313" key="2">
    <source>
        <dbReference type="EMBL" id="HIX53800.1"/>
    </source>
</evidence>
<feature type="chain" id="PRO_5038954680" evidence="1">
    <location>
        <begin position="20"/>
        <end position="286"/>
    </location>
</feature>
<evidence type="ECO:0000313" key="3">
    <source>
        <dbReference type="Proteomes" id="UP000824156"/>
    </source>
</evidence>
<dbReference type="InterPro" id="IPR021428">
    <property type="entry name" value="DUF3078"/>
</dbReference>
<comment type="caution">
    <text evidence="2">The sequence shown here is derived from an EMBL/GenBank/DDBJ whole genome shotgun (WGS) entry which is preliminary data.</text>
</comment>
<dbReference type="AlphaFoldDB" id="A0A9D2AXR2"/>
<reference evidence="2" key="1">
    <citation type="journal article" date="2021" name="PeerJ">
        <title>Extensive microbial diversity within the chicken gut microbiome revealed by metagenomics and culture.</title>
        <authorList>
            <person name="Gilroy R."/>
            <person name="Ravi A."/>
            <person name="Getino M."/>
            <person name="Pursley I."/>
            <person name="Horton D.L."/>
            <person name="Alikhan N.F."/>
            <person name="Baker D."/>
            <person name="Gharbi K."/>
            <person name="Hall N."/>
            <person name="Watson M."/>
            <person name="Adriaenssens E.M."/>
            <person name="Foster-Nyarko E."/>
            <person name="Jarju S."/>
            <person name="Secka A."/>
            <person name="Antonio M."/>
            <person name="Oren A."/>
            <person name="Chaudhuri R.R."/>
            <person name="La Ragione R."/>
            <person name="Hildebrand F."/>
            <person name="Pallen M.J."/>
        </authorList>
    </citation>
    <scope>NUCLEOTIDE SEQUENCE</scope>
    <source>
        <strain evidence="2">1719</strain>
    </source>
</reference>
<dbReference type="Proteomes" id="UP000824156">
    <property type="component" value="Unassembled WGS sequence"/>
</dbReference>
<evidence type="ECO:0000256" key="1">
    <source>
        <dbReference type="SAM" id="SignalP"/>
    </source>
</evidence>
<dbReference type="EMBL" id="DXEZ01000060">
    <property type="protein sequence ID" value="HIX53800.1"/>
    <property type="molecule type" value="Genomic_DNA"/>
</dbReference>
<feature type="signal peptide" evidence="1">
    <location>
        <begin position="1"/>
        <end position="19"/>
    </location>
</feature>
<name>A0A9D2AXR2_9SPHI</name>
<dbReference type="Pfam" id="PF11276">
    <property type="entry name" value="DUF3078"/>
    <property type="match status" value="1"/>
</dbReference>
<protein>
    <submittedName>
        <fullName evidence="2">DUF3078 domain-containing protein</fullName>
    </submittedName>
</protein>